<dbReference type="AlphaFoldDB" id="A0A4Q7LVF0"/>
<reference evidence="6 7" key="1">
    <citation type="submission" date="2019-02" db="EMBL/GenBank/DDBJ databases">
        <title>Genomic Encyclopedia of Type Strains, Phase IV (KMG-IV): sequencing the most valuable type-strain genomes for metagenomic binning, comparative biology and taxonomic classification.</title>
        <authorList>
            <person name="Goeker M."/>
        </authorList>
    </citation>
    <scope>NUCLEOTIDE SEQUENCE [LARGE SCALE GENOMIC DNA]</scope>
    <source>
        <strain evidence="6 7">DSM 10617</strain>
    </source>
</reference>
<feature type="domain" description="HTH luxR-type" evidence="4">
    <location>
        <begin position="138"/>
        <end position="203"/>
    </location>
</feature>
<dbReference type="PANTHER" id="PTHR43214:SF43">
    <property type="entry name" value="TWO-COMPONENT RESPONSE REGULATOR"/>
    <property type="match status" value="1"/>
</dbReference>
<dbReference type="Pfam" id="PF00196">
    <property type="entry name" value="GerE"/>
    <property type="match status" value="1"/>
</dbReference>
<dbReference type="RefSeq" id="WP_165396696.1">
    <property type="nucleotide sequence ID" value="NZ_SGWV01000007.1"/>
</dbReference>
<dbReference type="Proteomes" id="UP000293433">
    <property type="component" value="Unassembled WGS sequence"/>
</dbReference>
<evidence type="ECO:0000313" key="6">
    <source>
        <dbReference type="EMBL" id="RZS58282.1"/>
    </source>
</evidence>
<feature type="modified residue" description="4-aspartylphosphate" evidence="3">
    <location>
        <position position="54"/>
    </location>
</feature>
<comment type="caution">
    <text evidence="6">The sequence shown here is derived from an EMBL/GenBank/DDBJ whole genome shotgun (WGS) entry which is preliminary data.</text>
</comment>
<feature type="domain" description="Response regulatory" evidence="5">
    <location>
        <begin position="3"/>
        <end position="119"/>
    </location>
</feature>
<keyword evidence="2" id="KW-0238">DNA-binding</keyword>
<dbReference type="SMART" id="SM00448">
    <property type="entry name" value="REC"/>
    <property type="match status" value="1"/>
</dbReference>
<dbReference type="Gene3D" id="3.40.50.2300">
    <property type="match status" value="1"/>
</dbReference>
<dbReference type="CDD" id="cd06170">
    <property type="entry name" value="LuxR_C_like"/>
    <property type="match status" value="1"/>
</dbReference>
<evidence type="ECO:0000259" key="5">
    <source>
        <dbReference type="PROSITE" id="PS50110"/>
    </source>
</evidence>
<keyword evidence="7" id="KW-1185">Reference proteome</keyword>
<dbReference type="InterPro" id="IPR000792">
    <property type="entry name" value="Tscrpt_reg_LuxR_C"/>
</dbReference>
<dbReference type="PROSITE" id="PS50043">
    <property type="entry name" value="HTH_LUXR_2"/>
    <property type="match status" value="1"/>
</dbReference>
<dbReference type="PANTHER" id="PTHR43214">
    <property type="entry name" value="TWO-COMPONENT RESPONSE REGULATOR"/>
    <property type="match status" value="1"/>
</dbReference>
<dbReference type="PROSITE" id="PS50110">
    <property type="entry name" value="RESPONSE_REGULATORY"/>
    <property type="match status" value="1"/>
</dbReference>
<dbReference type="EMBL" id="SGWV01000007">
    <property type="protein sequence ID" value="RZS58282.1"/>
    <property type="molecule type" value="Genomic_DNA"/>
</dbReference>
<gene>
    <name evidence="6" type="ORF">EV685_0566</name>
</gene>
<dbReference type="InterPro" id="IPR001789">
    <property type="entry name" value="Sig_transdc_resp-reg_receiver"/>
</dbReference>
<dbReference type="GO" id="GO:0000160">
    <property type="term" value="P:phosphorelay signal transduction system"/>
    <property type="evidence" value="ECO:0007669"/>
    <property type="project" value="InterPro"/>
</dbReference>
<evidence type="ECO:0000259" key="4">
    <source>
        <dbReference type="PROSITE" id="PS50043"/>
    </source>
</evidence>
<organism evidence="6 7">
    <name type="scientific">Sphaerotilus mobilis</name>
    <dbReference type="NCBI Taxonomy" id="47994"/>
    <lineage>
        <taxon>Bacteria</taxon>
        <taxon>Pseudomonadati</taxon>
        <taxon>Pseudomonadota</taxon>
        <taxon>Betaproteobacteria</taxon>
        <taxon>Burkholderiales</taxon>
        <taxon>Sphaerotilaceae</taxon>
        <taxon>Sphaerotilus</taxon>
    </lineage>
</organism>
<evidence type="ECO:0000256" key="1">
    <source>
        <dbReference type="ARBA" id="ARBA00022553"/>
    </source>
</evidence>
<accession>A0A4Q7LVF0</accession>
<dbReference type="SMART" id="SM00421">
    <property type="entry name" value="HTH_LUXR"/>
    <property type="match status" value="1"/>
</dbReference>
<evidence type="ECO:0000256" key="3">
    <source>
        <dbReference type="PROSITE-ProRule" id="PRU00169"/>
    </source>
</evidence>
<keyword evidence="1 3" id="KW-0597">Phosphoprotein</keyword>
<dbReference type="PRINTS" id="PR00038">
    <property type="entry name" value="HTHLUXR"/>
</dbReference>
<dbReference type="InterPro" id="IPR058245">
    <property type="entry name" value="NreC/VraR/RcsB-like_REC"/>
</dbReference>
<protein>
    <submittedName>
        <fullName evidence="6">LuxR family two component transcriptional regulator</fullName>
    </submittedName>
</protein>
<dbReference type="SUPFAM" id="SSF46894">
    <property type="entry name" value="C-terminal effector domain of the bipartite response regulators"/>
    <property type="match status" value="1"/>
</dbReference>
<dbReference type="InterPro" id="IPR011006">
    <property type="entry name" value="CheY-like_superfamily"/>
</dbReference>
<name>A0A4Q7LVF0_9BURK</name>
<dbReference type="GO" id="GO:0003677">
    <property type="term" value="F:DNA binding"/>
    <property type="evidence" value="ECO:0007669"/>
    <property type="project" value="UniProtKB-KW"/>
</dbReference>
<dbReference type="SUPFAM" id="SSF52172">
    <property type="entry name" value="CheY-like"/>
    <property type="match status" value="1"/>
</dbReference>
<evidence type="ECO:0000256" key="2">
    <source>
        <dbReference type="ARBA" id="ARBA00023125"/>
    </source>
</evidence>
<proteinExistence type="predicted"/>
<dbReference type="CDD" id="cd17535">
    <property type="entry name" value="REC_NarL-like"/>
    <property type="match status" value="1"/>
</dbReference>
<dbReference type="Pfam" id="PF00072">
    <property type="entry name" value="Response_reg"/>
    <property type="match status" value="1"/>
</dbReference>
<dbReference type="InterPro" id="IPR016032">
    <property type="entry name" value="Sig_transdc_resp-reg_C-effctor"/>
</dbReference>
<evidence type="ECO:0000313" key="7">
    <source>
        <dbReference type="Proteomes" id="UP000293433"/>
    </source>
</evidence>
<sequence length="206" mass="22510">MIRVVLADDHAILRAGLAELFAAQPDMAVIGQAGSAETLVEVLRREPPDVLLLDLNMPGESGPVLLGRIRQLWPSLPVLVLTMHGSPSIVQRSLEQGARGFLSKGCDIQTLMTAVRKLAAGERFVESALAQRMVLDGPGDDEVRLTRREQEVLALIVAGMRLGDIADRLFLSAKTVSTHKMNLMRKLDVDNNADLIRLAMRQGLDM</sequence>
<dbReference type="InterPro" id="IPR039420">
    <property type="entry name" value="WalR-like"/>
</dbReference>
<dbReference type="GO" id="GO:0006355">
    <property type="term" value="P:regulation of DNA-templated transcription"/>
    <property type="evidence" value="ECO:0007669"/>
    <property type="project" value="InterPro"/>
</dbReference>